<organism evidence="7">
    <name type="scientific">candidate division WOR-3 bacterium</name>
    <dbReference type="NCBI Taxonomy" id="2052148"/>
    <lineage>
        <taxon>Bacteria</taxon>
        <taxon>Bacteria division WOR-3</taxon>
    </lineage>
</organism>
<dbReference type="InterPro" id="IPR015421">
    <property type="entry name" value="PyrdxlP-dep_Trfase_major"/>
</dbReference>
<evidence type="ECO:0000256" key="2">
    <source>
        <dbReference type="ARBA" id="ARBA00010447"/>
    </source>
</evidence>
<sequence length="472" mass="51017">MHTCSSFGHFRELVVGLDRPVPTLCGQPKPYVSLDNASSTPTLKPIMAKVDEFLGHYSNVHRGAGFKSQLASWAFDESRRIIARFVGADPTEDVVVFTRNTTEALNKLARLYPFEPDSVILTTLMEHHSNDLPWRRRGRTVPVGLTPDGALDMDDLRRKLDEYRGRVAMVAVSGASNVTGWVNPIHEIAQLAHAAGARIAVDAAQLVAHRPIDMKPADDPGHLDFVAFAGHKMYAPYGVGALVGSRRVLAQAEPDLVGGGVVHLVTTEAAIWNDLPAREEAGTPAVAGAVALAAAARLLEKTGWDAIREHEENLARRLLARLLKLPGIAIYGCADETRVGDRLSVFAFNLAGLRHSLVATILACEGGIAVRCGMFCAHPYMLSLLGIEPAAARRLGAEMAAGDYRNLPGAVRASIGIYNNEADIDALGDWLETISAGRHSGRYRLVPATGGYVPEQGERFENLGRYFSLDPL</sequence>
<comment type="catalytic activity">
    <reaction evidence="4">
        <text>(sulfur carrier)-H + L-cysteine = (sulfur carrier)-SH + L-alanine</text>
        <dbReference type="Rhea" id="RHEA:43892"/>
        <dbReference type="Rhea" id="RHEA-COMP:14737"/>
        <dbReference type="Rhea" id="RHEA-COMP:14739"/>
        <dbReference type="ChEBI" id="CHEBI:29917"/>
        <dbReference type="ChEBI" id="CHEBI:35235"/>
        <dbReference type="ChEBI" id="CHEBI:57972"/>
        <dbReference type="ChEBI" id="CHEBI:64428"/>
        <dbReference type="EC" id="2.8.1.7"/>
    </reaction>
</comment>
<dbReference type="InterPro" id="IPR015422">
    <property type="entry name" value="PyrdxlP-dep_Trfase_small"/>
</dbReference>
<comment type="similarity">
    <text evidence="2">Belongs to the class-V pyridoxal-phosphate-dependent aminotransferase family. Csd subfamily.</text>
</comment>
<dbReference type="AlphaFoldDB" id="A0A7C4GFJ4"/>
<keyword evidence="3" id="KW-0663">Pyridoxal phosphate</keyword>
<comment type="caution">
    <text evidence="7">The sequence shown here is derived from an EMBL/GenBank/DDBJ whole genome shotgun (WGS) entry which is preliminary data.</text>
</comment>
<reference evidence="7" key="1">
    <citation type="journal article" date="2020" name="mSystems">
        <title>Genome- and Community-Level Interaction Insights into Carbon Utilization and Element Cycling Functions of Hydrothermarchaeota in Hydrothermal Sediment.</title>
        <authorList>
            <person name="Zhou Z."/>
            <person name="Liu Y."/>
            <person name="Xu W."/>
            <person name="Pan J."/>
            <person name="Luo Z.H."/>
            <person name="Li M."/>
        </authorList>
    </citation>
    <scope>NUCLEOTIDE SEQUENCE [LARGE SCALE GENOMIC DNA]</scope>
    <source>
        <strain evidence="7">SpSt-488</strain>
    </source>
</reference>
<dbReference type="GO" id="GO:0031071">
    <property type="term" value="F:cysteine desulfurase activity"/>
    <property type="evidence" value="ECO:0007669"/>
    <property type="project" value="UniProtKB-EC"/>
</dbReference>
<name>A0A7C4GFJ4_UNCW3</name>
<accession>A0A7C4GFJ4</accession>
<keyword evidence="7" id="KW-0032">Aminotransferase</keyword>
<dbReference type="PANTHER" id="PTHR43586:SF8">
    <property type="entry name" value="CYSTEINE DESULFURASE 1, CHLOROPLASTIC"/>
    <property type="match status" value="1"/>
</dbReference>
<evidence type="ECO:0000256" key="3">
    <source>
        <dbReference type="ARBA" id="ARBA00022898"/>
    </source>
</evidence>
<comment type="cofactor">
    <cofactor evidence="1 5">
        <name>pyridoxal 5'-phosphate</name>
        <dbReference type="ChEBI" id="CHEBI:597326"/>
    </cofactor>
</comment>
<dbReference type="InterPro" id="IPR015424">
    <property type="entry name" value="PyrdxlP-dep_Trfase"/>
</dbReference>
<evidence type="ECO:0000256" key="1">
    <source>
        <dbReference type="ARBA" id="ARBA00001933"/>
    </source>
</evidence>
<keyword evidence="7" id="KW-0808">Transferase</keyword>
<dbReference type="PROSITE" id="PS00595">
    <property type="entry name" value="AA_TRANSFER_CLASS_5"/>
    <property type="match status" value="1"/>
</dbReference>
<feature type="domain" description="Aminotransferase class V" evidence="6">
    <location>
        <begin position="34"/>
        <end position="427"/>
    </location>
</feature>
<gene>
    <name evidence="7" type="ORF">ENS41_01000</name>
</gene>
<dbReference type="Pfam" id="PF00266">
    <property type="entry name" value="Aminotran_5"/>
    <property type="match status" value="1"/>
</dbReference>
<dbReference type="InterPro" id="IPR020578">
    <property type="entry name" value="Aminotrans_V_PyrdxlP_BS"/>
</dbReference>
<evidence type="ECO:0000259" key="6">
    <source>
        <dbReference type="Pfam" id="PF00266"/>
    </source>
</evidence>
<protein>
    <submittedName>
        <fullName evidence="7">Aminotransferase class V-fold PLP-dependent enzyme</fullName>
    </submittedName>
</protein>
<evidence type="ECO:0000313" key="7">
    <source>
        <dbReference type="EMBL" id="HGK27520.1"/>
    </source>
</evidence>
<dbReference type="PANTHER" id="PTHR43586">
    <property type="entry name" value="CYSTEINE DESULFURASE"/>
    <property type="match status" value="1"/>
</dbReference>
<dbReference type="SUPFAM" id="SSF53383">
    <property type="entry name" value="PLP-dependent transferases"/>
    <property type="match status" value="1"/>
</dbReference>
<evidence type="ECO:0000256" key="4">
    <source>
        <dbReference type="ARBA" id="ARBA00050776"/>
    </source>
</evidence>
<dbReference type="EMBL" id="DSUT01000016">
    <property type="protein sequence ID" value="HGK27520.1"/>
    <property type="molecule type" value="Genomic_DNA"/>
</dbReference>
<evidence type="ECO:0000256" key="5">
    <source>
        <dbReference type="RuleBase" id="RU004504"/>
    </source>
</evidence>
<dbReference type="Gene3D" id="3.90.1150.10">
    <property type="entry name" value="Aspartate Aminotransferase, domain 1"/>
    <property type="match status" value="1"/>
</dbReference>
<proteinExistence type="inferred from homology"/>
<dbReference type="GO" id="GO:0008483">
    <property type="term" value="F:transaminase activity"/>
    <property type="evidence" value="ECO:0007669"/>
    <property type="project" value="UniProtKB-KW"/>
</dbReference>
<dbReference type="InterPro" id="IPR000192">
    <property type="entry name" value="Aminotrans_V_dom"/>
</dbReference>
<dbReference type="Gene3D" id="3.40.640.10">
    <property type="entry name" value="Type I PLP-dependent aspartate aminotransferase-like (Major domain)"/>
    <property type="match status" value="1"/>
</dbReference>